<reference evidence="11 12" key="1">
    <citation type="journal article" date="2023" name="Arcadia Sci">
        <title>De novo assembly of a long-read Amblyomma americanum tick genome.</title>
        <authorList>
            <person name="Chou S."/>
            <person name="Poskanzer K.E."/>
            <person name="Rollins M."/>
            <person name="Thuy-Boun P.S."/>
        </authorList>
    </citation>
    <scope>NUCLEOTIDE SEQUENCE [LARGE SCALE GENOMIC DNA]</scope>
    <source>
        <strain evidence="11">F_SG_1</strain>
        <tissue evidence="11">Salivary glands</tissue>
    </source>
</reference>
<dbReference type="GO" id="GO:0012505">
    <property type="term" value="C:endomembrane system"/>
    <property type="evidence" value="ECO:0007669"/>
    <property type="project" value="UniProtKB-SubCell"/>
</dbReference>
<gene>
    <name evidence="11" type="ORF">V5799_023029</name>
</gene>
<organism evidence="11 12">
    <name type="scientific">Amblyomma americanum</name>
    <name type="common">Lone star tick</name>
    <dbReference type="NCBI Taxonomy" id="6943"/>
    <lineage>
        <taxon>Eukaryota</taxon>
        <taxon>Metazoa</taxon>
        <taxon>Ecdysozoa</taxon>
        <taxon>Arthropoda</taxon>
        <taxon>Chelicerata</taxon>
        <taxon>Arachnida</taxon>
        <taxon>Acari</taxon>
        <taxon>Parasitiformes</taxon>
        <taxon>Ixodida</taxon>
        <taxon>Ixodoidea</taxon>
        <taxon>Ixodidae</taxon>
        <taxon>Amblyomminae</taxon>
        <taxon>Amblyomma</taxon>
    </lineage>
</organism>
<dbReference type="InterPro" id="IPR011527">
    <property type="entry name" value="ABC1_TM_dom"/>
</dbReference>
<dbReference type="GO" id="GO:0016020">
    <property type="term" value="C:membrane"/>
    <property type="evidence" value="ECO:0007669"/>
    <property type="project" value="InterPro"/>
</dbReference>
<feature type="transmembrane region" description="Helical" evidence="9">
    <location>
        <begin position="150"/>
        <end position="171"/>
    </location>
</feature>
<keyword evidence="4" id="KW-0677">Repeat</keyword>
<accession>A0AAQ4FKB0</accession>
<evidence type="ECO:0000256" key="4">
    <source>
        <dbReference type="ARBA" id="ARBA00022737"/>
    </source>
</evidence>
<keyword evidence="2" id="KW-0813">Transport</keyword>
<dbReference type="Proteomes" id="UP001321473">
    <property type="component" value="Unassembled WGS sequence"/>
</dbReference>
<evidence type="ECO:0000256" key="2">
    <source>
        <dbReference type="ARBA" id="ARBA00022448"/>
    </source>
</evidence>
<dbReference type="Pfam" id="PF00664">
    <property type="entry name" value="ABC_membrane"/>
    <property type="match status" value="1"/>
</dbReference>
<feature type="transmembrane region" description="Helical" evidence="9">
    <location>
        <begin position="183"/>
        <end position="206"/>
    </location>
</feature>
<keyword evidence="12" id="KW-1185">Reference proteome</keyword>
<proteinExistence type="predicted"/>
<dbReference type="PROSITE" id="PS50929">
    <property type="entry name" value="ABC_TM1F"/>
    <property type="match status" value="1"/>
</dbReference>
<dbReference type="GO" id="GO:0016887">
    <property type="term" value="F:ATP hydrolysis activity"/>
    <property type="evidence" value="ECO:0007669"/>
    <property type="project" value="InterPro"/>
</dbReference>
<protein>
    <recommendedName>
        <fullName evidence="10">ABC transmembrane type-1 domain-containing protein</fullName>
    </recommendedName>
</protein>
<evidence type="ECO:0000313" key="11">
    <source>
        <dbReference type="EMBL" id="KAK8787195.1"/>
    </source>
</evidence>
<keyword evidence="5" id="KW-0547">Nucleotide-binding</keyword>
<feature type="domain" description="ABC transmembrane type-1" evidence="10">
    <location>
        <begin position="1"/>
        <end position="207"/>
    </location>
</feature>
<dbReference type="Gene3D" id="1.20.1560.10">
    <property type="entry name" value="ABC transporter type 1, transmembrane domain"/>
    <property type="match status" value="1"/>
</dbReference>
<dbReference type="InterPro" id="IPR003439">
    <property type="entry name" value="ABC_transporter-like_ATP-bd"/>
</dbReference>
<keyword evidence="6" id="KW-0067">ATP-binding</keyword>
<dbReference type="InterPro" id="IPR050173">
    <property type="entry name" value="ABC_transporter_C-like"/>
</dbReference>
<evidence type="ECO:0000256" key="9">
    <source>
        <dbReference type="SAM" id="Phobius"/>
    </source>
</evidence>
<evidence type="ECO:0000259" key="10">
    <source>
        <dbReference type="PROSITE" id="PS50929"/>
    </source>
</evidence>
<name>A0AAQ4FKB0_AMBAM</name>
<dbReference type="InterPro" id="IPR027417">
    <property type="entry name" value="P-loop_NTPase"/>
</dbReference>
<evidence type="ECO:0000256" key="8">
    <source>
        <dbReference type="ARBA" id="ARBA00023136"/>
    </source>
</evidence>
<keyword evidence="8 9" id="KW-0472">Membrane</keyword>
<dbReference type="PANTHER" id="PTHR24223:SF443">
    <property type="entry name" value="MULTIDRUG-RESISTANCE LIKE PROTEIN 1, ISOFORM I"/>
    <property type="match status" value="1"/>
</dbReference>
<evidence type="ECO:0000256" key="7">
    <source>
        <dbReference type="ARBA" id="ARBA00022989"/>
    </source>
</evidence>
<keyword evidence="3 9" id="KW-0812">Transmembrane</keyword>
<dbReference type="Pfam" id="PF00005">
    <property type="entry name" value="ABC_tran"/>
    <property type="match status" value="1"/>
</dbReference>
<dbReference type="EMBL" id="JARKHS020002013">
    <property type="protein sequence ID" value="KAK8787195.1"/>
    <property type="molecule type" value="Genomic_DNA"/>
</dbReference>
<dbReference type="SUPFAM" id="SSF52540">
    <property type="entry name" value="P-loop containing nucleoside triphosphate hydrolases"/>
    <property type="match status" value="1"/>
</dbReference>
<dbReference type="InterPro" id="IPR036640">
    <property type="entry name" value="ABC1_TM_sf"/>
</dbReference>
<comment type="caution">
    <text evidence="11">The sequence shown here is derived from an EMBL/GenBank/DDBJ whole genome shotgun (WGS) entry which is preliminary data.</text>
</comment>
<comment type="subcellular location">
    <subcellularLocation>
        <location evidence="1">Endomembrane system</location>
        <topology evidence="1">Multi-pass membrane protein</topology>
    </subcellularLocation>
</comment>
<dbReference type="Gene3D" id="3.40.50.300">
    <property type="entry name" value="P-loop containing nucleotide triphosphate hydrolases"/>
    <property type="match status" value="1"/>
</dbReference>
<keyword evidence="7 9" id="KW-1133">Transmembrane helix</keyword>
<dbReference type="AlphaFoldDB" id="A0AAQ4FKB0"/>
<evidence type="ECO:0000256" key="5">
    <source>
        <dbReference type="ARBA" id="ARBA00022741"/>
    </source>
</evidence>
<evidence type="ECO:0000313" key="12">
    <source>
        <dbReference type="Proteomes" id="UP001321473"/>
    </source>
</evidence>
<dbReference type="GO" id="GO:0005524">
    <property type="term" value="F:ATP binding"/>
    <property type="evidence" value="ECO:0007669"/>
    <property type="project" value="UniProtKB-KW"/>
</dbReference>
<evidence type="ECO:0000256" key="3">
    <source>
        <dbReference type="ARBA" id="ARBA00022692"/>
    </source>
</evidence>
<evidence type="ECO:0000256" key="6">
    <source>
        <dbReference type="ARBA" id="ARBA00022840"/>
    </source>
</evidence>
<dbReference type="SUPFAM" id="SSF90123">
    <property type="entry name" value="ABC transporter transmembrane region"/>
    <property type="match status" value="1"/>
</dbReference>
<dbReference type="GO" id="GO:0140359">
    <property type="term" value="F:ABC-type transporter activity"/>
    <property type="evidence" value="ECO:0007669"/>
    <property type="project" value="InterPro"/>
</dbReference>
<sequence length="367" mass="39883">MLSGVLRSPVSFFEATPRGRILNRFTTDMDFVDARVFLPGKQAVQNTLLTLAKVAVIATQSPVVIAVTTVLLVLGGFAMSLAVKVSHKARFGDSLATSRVFQIVTETVDALSSLRAYGVLERFQRHYCRLTDETMRAFGLFTTCYRLTRAIASSAAFLVVLSTLLANTAFAGDGGPNPSSLGLALSAACSVPLGLMTLGIMLFSVLQMVVAFERCLEYTELSPEKDVGETWTEEKKAAVAESLAKWPTEGKVEFHSYSASYKPGILPNVLNNVTFTAEAREKIGVVGRTGAGKSSMVLALLRMLEASEGRILIDGVDIREVPLPKLRRSITVIPQCVLNHLRTKNIIITPKKLNRIVLPRVGCRYVG</sequence>
<feature type="transmembrane region" description="Helical" evidence="9">
    <location>
        <begin position="63"/>
        <end position="83"/>
    </location>
</feature>
<dbReference type="PANTHER" id="PTHR24223">
    <property type="entry name" value="ATP-BINDING CASSETTE SUB-FAMILY C"/>
    <property type="match status" value="1"/>
</dbReference>
<evidence type="ECO:0000256" key="1">
    <source>
        <dbReference type="ARBA" id="ARBA00004127"/>
    </source>
</evidence>